<reference evidence="1 2" key="1">
    <citation type="submission" date="2024-09" db="EMBL/GenBank/DDBJ databases">
        <title>Rethinking Asexuality: The Enigmatic Case of Functional Sexual Genes in Lepraria (Stereocaulaceae).</title>
        <authorList>
            <person name="Doellman M."/>
            <person name="Sun Y."/>
            <person name="Barcenas-Pena A."/>
            <person name="Lumbsch H.T."/>
            <person name="Grewe F."/>
        </authorList>
    </citation>
    <scope>NUCLEOTIDE SEQUENCE [LARGE SCALE GENOMIC DNA]</scope>
    <source>
        <strain evidence="1 2">Grewe 0041</strain>
    </source>
</reference>
<accession>A0ABR4BBU0</accession>
<evidence type="ECO:0000313" key="1">
    <source>
        <dbReference type="EMBL" id="KAL2054301.1"/>
    </source>
</evidence>
<name>A0ABR4BBU0_9LECA</name>
<gene>
    <name evidence="1" type="ORF">ABVK25_005442</name>
</gene>
<protein>
    <recommendedName>
        <fullName evidence="3">Toll-like receptor 2</fullName>
    </recommendedName>
</protein>
<comment type="caution">
    <text evidence="1">The sequence shown here is derived from an EMBL/GenBank/DDBJ whole genome shotgun (WGS) entry which is preliminary data.</text>
</comment>
<sequence length="105" mass="12267">MSSFFRTNRFECDLNDTLPMFLVSSMKSLFRSHESSTFPATNFNQEPWIRKLKTTILCDGMEYDLSQELALPLNLRCLQRLDIKIFDKPSNVAESTLLNERSRLL</sequence>
<keyword evidence="2" id="KW-1185">Reference proteome</keyword>
<proteinExistence type="predicted"/>
<dbReference type="Proteomes" id="UP001590951">
    <property type="component" value="Unassembled WGS sequence"/>
</dbReference>
<dbReference type="EMBL" id="JBHFEH010000016">
    <property type="protein sequence ID" value="KAL2054301.1"/>
    <property type="molecule type" value="Genomic_DNA"/>
</dbReference>
<evidence type="ECO:0000313" key="2">
    <source>
        <dbReference type="Proteomes" id="UP001590951"/>
    </source>
</evidence>
<evidence type="ECO:0008006" key="3">
    <source>
        <dbReference type="Google" id="ProtNLM"/>
    </source>
</evidence>
<organism evidence="1 2">
    <name type="scientific">Lepraria finkii</name>
    <dbReference type="NCBI Taxonomy" id="1340010"/>
    <lineage>
        <taxon>Eukaryota</taxon>
        <taxon>Fungi</taxon>
        <taxon>Dikarya</taxon>
        <taxon>Ascomycota</taxon>
        <taxon>Pezizomycotina</taxon>
        <taxon>Lecanoromycetes</taxon>
        <taxon>OSLEUM clade</taxon>
        <taxon>Lecanoromycetidae</taxon>
        <taxon>Lecanorales</taxon>
        <taxon>Lecanorineae</taxon>
        <taxon>Stereocaulaceae</taxon>
        <taxon>Lepraria</taxon>
    </lineage>
</organism>